<dbReference type="InterPro" id="IPR019593">
    <property type="entry name" value="Spore_coat_protein_Z/Y"/>
</dbReference>
<accession>A0ABT9WNT0</accession>
<dbReference type="Proteomes" id="UP001223586">
    <property type="component" value="Unassembled WGS sequence"/>
</dbReference>
<evidence type="ECO:0000313" key="1">
    <source>
        <dbReference type="EMBL" id="MDQ0174617.1"/>
    </source>
</evidence>
<evidence type="ECO:0000313" key="2">
    <source>
        <dbReference type="Proteomes" id="UP001223586"/>
    </source>
</evidence>
<keyword evidence="2" id="KW-1185">Reference proteome</keyword>
<organism evidence="1 2">
    <name type="scientific">Bacillus chungangensis</name>
    <dbReference type="NCBI Taxonomy" id="587633"/>
    <lineage>
        <taxon>Bacteria</taxon>
        <taxon>Bacillati</taxon>
        <taxon>Bacillota</taxon>
        <taxon>Bacilli</taxon>
        <taxon>Bacillales</taxon>
        <taxon>Bacillaceae</taxon>
        <taxon>Bacillus</taxon>
    </lineage>
</organism>
<comment type="caution">
    <text evidence="1">The sequence shown here is derived from an EMBL/GenBank/DDBJ whole genome shotgun (WGS) entry which is preliminary data.</text>
</comment>
<keyword evidence="1" id="KW-0167">Capsid protein</keyword>
<reference evidence="1 2" key="1">
    <citation type="submission" date="2023-07" db="EMBL/GenBank/DDBJ databases">
        <title>Genomic Encyclopedia of Type Strains, Phase IV (KMG-IV): sequencing the most valuable type-strain genomes for metagenomic binning, comparative biology and taxonomic classification.</title>
        <authorList>
            <person name="Goeker M."/>
        </authorList>
    </citation>
    <scope>NUCLEOTIDE SEQUENCE [LARGE SCALE GENOMIC DNA]</scope>
    <source>
        <strain evidence="1 2">DSM 23837</strain>
    </source>
</reference>
<keyword evidence="1" id="KW-0946">Virion</keyword>
<sequence>MSQRDPKREREKCDRNCVCEVVRAIKHIQDIAEEEDCLGCPTNCFIEPLGDLVSRNKRQRADTRVFVLKTADGSPFHAFFMPFHHHGKKDDTACVSIFFRVEEIFDNCCATLRVLRPIGHRHHEHYDEEEHSHPRRETIDITKDCCIDLSQVCRVTNFESTGSCVTVDLRSFSAVQCIRDVYLGICD</sequence>
<gene>
    <name evidence="1" type="ORF">J2S08_000450</name>
</gene>
<dbReference type="EMBL" id="JAUSTT010000002">
    <property type="protein sequence ID" value="MDQ0174617.1"/>
    <property type="molecule type" value="Genomic_DNA"/>
</dbReference>
<protein>
    <submittedName>
        <fullName evidence="1">Spore coat protein Z</fullName>
    </submittedName>
</protein>
<dbReference type="Pfam" id="PF10612">
    <property type="entry name" value="Spore-coat_CotZ"/>
    <property type="match status" value="1"/>
</dbReference>
<proteinExistence type="predicted"/>
<name>A0ABT9WNT0_9BACI</name>
<dbReference type="RefSeq" id="WP_307226242.1">
    <property type="nucleotide sequence ID" value="NZ_JAUSTT010000002.1"/>
</dbReference>